<proteinExistence type="predicted"/>
<reference evidence="3" key="1">
    <citation type="submission" date="2020-05" db="EMBL/GenBank/DDBJ databases">
        <authorList>
            <person name="Chiriac C."/>
            <person name="Salcher M."/>
            <person name="Ghai R."/>
            <person name="Kavagutti S V."/>
        </authorList>
    </citation>
    <scope>NUCLEOTIDE SEQUENCE</scope>
</reference>
<gene>
    <name evidence="3" type="ORF">UFOPK1619_00545</name>
</gene>
<dbReference type="InterPro" id="IPR050287">
    <property type="entry name" value="MTA/SAH_deaminase"/>
</dbReference>
<evidence type="ECO:0000259" key="2">
    <source>
        <dbReference type="Pfam" id="PF01979"/>
    </source>
</evidence>
<feature type="domain" description="Amidohydrolase-related" evidence="2">
    <location>
        <begin position="6"/>
        <end position="260"/>
    </location>
</feature>
<dbReference type="PANTHER" id="PTHR43794">
    <property type="entry name" value="AMINOHYDROLASE SSNA-RELATED"/>
    <property type="match status" value="1"/>
</dbReference>
<dbReference type="GO" id="GO:0016787">
    <property type="term" value="F:hydrolase activity"/>
    <property type="evidence" value="ECO:0007669"/>
    <property type="project" value="UniProtKB-KW"/>
</dbReference>
<dbReference type="InterPro" id="IPR032466">
    <property type="entry name" value="Metal_Hydrolase"/>
</dbReference>
<protein>
    <submittedName>
        <fullName evidence="3">Unannotated protein</fullName>
    </submittedName>
</protein>
<sequence>MSFTTSGLVCGHHHLYSSLARGMPAPPVTPTSFMSILENVWWRLDAALDEDTLYWSAALGAAEALLNGTTAIIDHHESPHFIDGSLDVIKSACDFVGVRSNLSYGVTDRWSDGKMSSTVSPQASMTKEAERGLRENQRFLSAGGRGMVGVHASFTCSDETLSAAAELAREHNTGVHIHVAESADDSNAGIRLQDLATDKWLLVHAVHLQEELPGTIAHNPRSNMNNSVGYARPTQRTNTVILGTDGIGADMLEEARLAYVALRNHDVQETPDTVWSWLSNGEAFFPEVRTDTVTWSYDHADSPWHVAFTPGIRCTDVTMNGQTVVHDGSPTQFDMTEIRTKAAEAAHTLHKKLSTQ</sequence>
<evidence type="ECO:0000313" key="3">
    <source>
        <dbReference type="EMBL" id="CAB4563837.1"/>
    </source>
</evidence>
<dbReference type="InterPro" id="IPR006680">
    <property type="entry name" value="Amidohydro-rel"/>
</dbReference>
<dbReference type="Pfam" id="PF01979">
    <property type="entry name" value="Amidohydro_1"/>
    <property type="match status" value="1"/>
</dbReference>
<dbReference type="PANTHER" id="PTHR43794:SF11">
    <property type="entry name" value="AMIDOHYDROLASE-RELATED DOMAIN-CONTAINING PROTEIN"/>
    <property type="match status" value="1"/>
</dbReference>
<evidence type="ECO:0000256" key="1">
    <source>
        <dbReference type="ARBA" id="ARBA00022801"/>
    </source>
</evidence>
<name>A0A6J6DI95_9ZZZZ</name>
<dbReference type="EMBL" id="CAEZTI010000090">
    <property type="protein sequence ID" value="CAB4563837.1"/>
    <property type="molecule type" value="Genomic_DNA"/>
</dbReference>
<dbReference type="AlphaFoldDB" id="A0A6J6DI95"/>
<accession>A0A6J6DI95</accession>
<dbReference type="Gene3D" id="3.20.20.140">
    <property type="entry name" value="Metal-dependent hydrolases"/>
    <property type="match status" value="1"/>
</dbReference>
<organism evidence="3">
    <name type="scientific">freshwater metagenome</name>
    <dbReference type="NCBI Taxonomy" id="449393"/>
    <lineage>
        <taxon>unclassified sequences</taxon>
        <taxon>metagenomes</taxon>
        <taxon>ecological metagenomes</taxon>
    </lineage>
</organism>
<keyword evidence="1" id="KW-0378">Hydrolase</keyword>
<dbReference type="SUPFAM" id="SSF51556">
    <property type="entry name" value="Metallo-dependent hydrolases"/>
    <property type="match status" value="1"/>
</dbReference>